<proteinExistence type="predicted"/>
<dbReference type="Proteomes" id="UP000053864">
    <property type="component" value="Unassembled WGS sequence"/>
</dbReference>
<reference evidence="3" key="3">
    <citation type="submission" date="2013-11" db="EMBL/GenBank/DDBJ databases">
        <title>The Genome Sequence of Phytophthora parasitica IAC_01/95.</title>
        <authorList>
            <consortium name="The Broad Institute Genomics Platform"/>
            <person name="Russ C."/>
            <person name="Tyler B."/>
            <person name="Panabieres F."/>
            <person name="Shan W."/>
            <person name="Tripathy S."/>
            <person name="Grunwald N."/>
            <person name="Machado M."/>
            <person name="Johnson C.S."/>
            <person name="Arredondo F."/>
            <person name="Hong C."/>
            <person name="Coffey M."/>
            <person name="Young S.K."/>
            <person name="Zeng Q."/>
            <person name="Gargeya S."/>
            <person name="Fitzgerald M."/>
            <person name="Abouelleil A."/>
            <person name="Alvarado L."/>
            <person name="Chapman S.B."/>
            <person name="Gainer-Dewar J."/>
            <person name="Goldberg J."/>
            <person name="Griggs A."/>
            <person name="Gujja S."/>
            <person name="Hansen M."/>
            <person name="Howarth C."/>
            <person name="Imamovic A."/>
            <person name="Ireland A."/>
            <person name="Larimer J."/>
            <person name="McCowan C."/>
            <person name="Murphy C."/>
            <person name="Pearson M."/>
            <person name="Poon T.W."/>
            <person name="Priest M."/>
            <person name="Roberts A."/>
            <person name="Saif S."/>
            <person name="Shea T."/>
            <person name="Sykes S."/>
            <person name="Wortman J."/>
            <person name="Nusbaum C."/>
            <person name="Birren B."/>
        </authorList>
    </citation>
    <scope>NUCLEOTIDE SEQUENCE [LARGE SCALE GENOMIC DNA]</scope>
    <source>
        <strain evidence="3">IAC_01/95</strain>
    </source>
</reference>
<accession>W2FZJ4</accession>
<dbReference type="EMBL" id="KI688815">
    <property type="protein sequence ID" value="ETK75445.1"/>
    <property type="molecule type" value="Genomic_DNA"/>
</dbReference>
<gene>
    <name evidence="3" type="ORF">L914_17737</name>
    <name evidence="1" type="ORF">L915_17929</name>
    <name evidence="2" type="ORF">L916_17826</name>
</gene>
<dbReference type="AlphaFoldDB" id="W2FZJ4"/>
<protein>
    <submittedName>
        <fullName evidence="1">Uncharacterized protein</fullName>
    </submittedName>
</protein>
<evidence type="ECO:0000313" key="2">
    <source>
        <dbReference type="EMBL" id="ETL28877.1"/>
    </source>
</evidence>
<reference evidence="1" key="1">
    <citation type="submission" date="2013-11" db="EMBL/GenBank/DDBJ databases">
        <title>The Genome Sequence of Phytophthora parasitica CJ02B3.</title>
        <authorList>
            <consortium name="The Broad Institute Genomics Platform"/>
            <person name="Russ C."/>
            <person name="Tyler B."/>
            <person name="Panabieres F."/>
            <person name="Shan W."/>
            <person name="Tripathy S."/>
            <person name="Grunwald N."/>
            <person name="Machado M."/>
            <person name="Johnson C.S."/>
            <person name="Arredondo F."/>
            <person name="Hong C."/>
            <person name="Coffey M."/>
            <person name="Young S.K."/>
            <person name="Zeng Q."/>
            <person name="Gargeya S."/>
            <person name="Fitzgerald M."/>
            <person name="Abouelleil A."/>
            <person name="Alvarado L."/>
            <person name="Chapman S.B."/>
            <person name="Gainer-Dewar J."/>
            <person name="Goldberg J."/>
            <person name="Griggs A."/>
            <person name="Gujja S."/>
            <person name="Hansen M."/>
            <person name="Howarth C."/>
            <person name="Imamovic A."/>
            <person name="Ireland A."/>
            <person name="Larimer J."/>
            <person name="McCowan C."/>
            <person name="Murphy C."/>
            <person name="Pearson M."/>
            <person name="Poon T.W."/>
            <person name="Priest M."/>
            <person name="Roberts A."/>
            <person name="Saif S."/>
            <person name="Shea T."/>
            <person name="Sykes S."/>
            <person name="Wortman J."/>
            <person name="Nusbaum C."/>
            <person name="Birren B."/>
        </authorList>
    </citation>
    <scope>NUCLEOTIDE SEQUENCE [LARGE SCALE GENOMIC DNA]</scope>
    <source>
        <strain evidence="1">CJ02B3</strain>
    </source>
</reference>
<sequence length="55" mass="5959">MHGTTHFRWGDDAKRVIALQSSADLLTTMLELLGDVNGVSNAFDNALITPECKLA</sequence>
<dbReference type="Proteomes" id="UP000054532">
    <property type="component" value="Unassembled WGS sequence"/>
</dbReference>
<reference evidence="2" key="2">
    <citation type="submission" date="2013-11" db="EMBL/GenBank/DDBJ databases">
        <title>The Genome Sequence of Phytophthora parasitica CJ05E6.</title>
        <authorList>
            <consortium name="The Broad Institute Genomics Platform"/>
            <person name="Russ C."/>
            <person name="Tyler B."/>
            <person name="Panabieres F."/>
            <person name="Shan W."/>
            <person name="Tripathy S."/>
            <person name="Grunwald N."/>
            <person name="Machado M."/>
            <person name="Johnson C.S."/>
            <person name="Arredondo F."/>
            <person name="Hong C."/>
            <person name="Coffey M."/>
            <person name="Young S.K."/>
            <person name="Zeng Q."/>
            <person name="Gargeya S."/>
            <person name="Fitzgerald M."/>
            <person name="Abouelleil A."/>
            <person name="Alvarado L."/>
            <person name="Chapman S.B."/>
            <person name="Gainer-Dewar J."/>
            <person name="Goldberg J."/>
            <person name="Griggs A."/>
            <person name="Gujja S."/>
            <person name="Hansen M."/>
            <person name="Howarth C."/>
            <person name="Imamovic A."/>
            <person name="Ireland A."/>
            <person name="Larimer J."/>
            <person name="McCowan C."/>
            <person name="Murphy C."/>
            <person name="Pearson M."/>
            <person name="Poon T.W."/>
            <person name="Priest M."/>
            <person name="Roberts A."/>
            <person name="Saif S."/>
            <person name="Shea T."/>
            <person name="Sykes S."/>
            <person name="Wortman J."/>
            <person name="Nusbaum C."/>
            <person name="Birren B."/>
        </authorList>
    </citation>
    <scope>NUCLEOTIDE SEQUENCE [LARGE SCALE GENOMIC DNA]</scope>
    <source>
        <strain evidence="2">CJ05E6</strain>
    </source>
</reference>
<dbReference type="EMBL" id="KI695544">
    <property type="protein sequence ID" value="ETM35326.1"/>
    <property type="molecule type" value="Genomic_DNA"/>
</dbReference>
<evidence type="ECO:0000313" key="3">
    <source>
        <dbReference type="EMBL" id="ETM35326.1"/>
    </source>
</evidence>
<dbReference type="Proteomes" id="UP000053236">
    <property type="component" value="Unassembled WGS sequence"/>
</dbReference>
<organism evidence="1">
    <name type="scientific">Phytophthora nicotianae</name>
    <name type="common">Potato buckeye rot agent</name>
    <name type="synonym">Phytophthora parasitica</name>
    <dbReference type="NCBI Taxonomy" id="4792"/>
    <lineage>
        <taxon>Eukaryota</taxon>
        <taxon>Sar</taxon>
        <taxon>Stramenopiles</taxon>
        <taxon>Oomycota</taxon>
        <taxon>Peronosporomycetes</taxon>
        <taxon>Peronosporales</taxon>
        <taxon>Peronosporaceae</taxon>
        <taxon>Phytophthora</taxon>
    </lineage>
</organism>
<dbReference type="EMBL" id="KI675611">
    <property type="protein sequence ID" value="ETL28877.1"/>
    <property type="molecule type" value="Genomic_DNA"/>
</dbReference>
<name>W2FZJ4_PHYNI</name>
<evidence type="ECO:0000313" key="1">
    <source>
        <dbReference type="EMBL" id="ETK75445.1"/>
    </source>
</evidence>